<comment type="caution">
    <text evidence="2">The sequence shown here is derived from an EMBL/GenBank/DDBJ whole genome shotgun (WGS) entry which is preliminary data.</text>
</comment>
<dbReference type="GO" id="GO:0008757">
    <property type="term" value="F:S-adenosylmethionine-dependent methyltransferase activity"/>
    <property type="evidence" value="ECO:0007669"/>
    <property type="project" value="InterPro"/>
</dbReference>
<reference evidence="2 3" key="1">
    <citation type="journal article" date="2016" name="Nat. Commun.">
        <title>Thousands of microbial genomes shed light on interconnected biogeochemical processes in an aquifer system.</title>
        <authorList>
            <person name="Anantharaman K."/>
            <person name="Brown C.T."/>
            <person name="Hug L.A."/>
            <person name="Sharon I."/>
            <person name="Castelle C.J."/>
            <person name="Probst A.J."/>
            <person name="Thomas B.C."/>
            <person name="Singh A."/>
            <person name="Wilkins M.J."/>
            <person name="Karaoz U."/>
            <person name="Brodie E.L."/>
            <person name="Williams K.H."/>
            <person name="Hubbard S.S."/>
            <person name="Banfield J.F."/>
        </authorList>
    </citation>
    <scope>NUCLEOTIDE SEQUENCE [LARGE SCALE GENOMIC DNA]</scope>
</reference>
<sequence length="213" mass="24512">MFSARLKIMTTHDERFRGWMAFIFSEHTPRKLVIDIGGGLRLKNTQGDRYDASTAWISTLAEKVDYKIMDPVDTFHPDIVGDIHKMPFVNNSIDAIICASVLEHVTNPFTAAEEIYRTLKPGGLVYVYVPFLYYYHSEPGYFGDYWRFTEEAIRELFKKFSSIEIVPIRGALETWVILNPHTRFLEPVARVIDNLIGKNVTKQVSAYAILLTK</sequence>
<dbReference type="InterPro" id="IPR013216">
    <property type="entry name" value="Methyltransf_11"/>
</dbReference>
<feature type="domain" description="Methyltransferase type 11" evidence="1">
    <location>
        <begin position="79"/>
        <end position="126"/>
    </location>
</feature>
<evidence type="ECO:0000313" key="3">
    <source>
        <dbReference type="Proteomes" id="UP000177122"/>
    </source>
</evidence>
<dbReference type="AlphaFoldDB" id="A0A1G2CWS2"/>
<evidence type="ECO:0000313" key="2">
    <source>
        <dbReference type="EMBL" id="OGZ05813.1"/>
    </source>
</evidence>
<dbReference type="EMBL" id="MHLI01000006">
    <property type="protein sequence ID" value="OGZ05813.1"/>
    <property type="molecule type" value="Genomic_DNA"/>
</dbReference>
<accession>A0A1G2CWS2</accession>
<dbReference type="Gene3D" id="3.40.50.150">
    <property type="entry name" value="Vaccinia Virus protein VP39"/>
    <property type="match status" value="1"/>
</dbReference>
<evidence type="ECO:0000259" key="1">
    <source>
        <dbReference type="Pfam" id="PF08241"/>
    </source>
</evidence>
<protein>
    <recommendedName>
        <fullName evidence="1">Methyltransferase type 11 domain-containing protein</fullName>
    </recommendedName>
</protein>
<name>A0A1G2CWS2_9BACT</name>
<dbReference type="SUPFAM" id="SSF53335">
    <property type="entry name" value="S-adenosyl-L-methionine-dependent methyltransferases"/>
    <property type="match status" value="1"/>
</dbReference>
<dbReference type="CDD" id="cd02440">
    <property type="entry name" value="AdoMet_MTases"/>
    <property type="match status" value="1"/>
</dbReference>
<dbReference type="Proteomes" id="UP000177122">
    <property type="component" value="Unassembled WGS sequence"/>
</dbReference>
<proteinExistence type="predicted"/>
<dbReference type="InterPro" id="IPR029063">
    <property type="entry name" value="SAM-dependent_MTases_sf"/>
</dbReference>
<organism evidence="2 3">
    <name type="scientific">Candidatus Lloydbacteria bacterium RIFCSPHIGHO2_01_FULL_49_22</name>
    <dbReference type="NCBI Taxonomy" id="1798658"/>
    <lineage>
        <taxon>Bacteria</taxon>
        <taxon>Candidatus Lloydiibacteriota</taxon>
    </lineage>
</organism>
<dbReference type="Pfam" id="PF08241">
    <property type="entry name" value="Methyltransf_11"/>
    <property type="match status" value="1"/>
</dbReference>
<gene>
    <name evidence="2" type="ORF">A2845_03345</name>
</gene>